<dbReference type="CDD" id="cd00190">
    <property type="entry name" value="Tryp_SPc"/>
    <property type="match status" value="1"/>
</dbReference>
<dbReference type="EMBL" id="JWIN03000071">
    <property type="protein sequence ID" value="KAB1251800.1"/>
    <property type="molecule type" value="Genomic_DNA"/>
</dbReference>
<evidence type="ECO:0000256" key="2">
    <source>
        <dbReference type="ARBA" id="ARBA00022729"/>
    </source>
</evidence>
<keyword evidence="9" id="KW-1185">Reference proteome</keyword>
<dbReference type="GO" id="GO:0006508">
    <property type="term" value="P:proteolysis"/>
    <property type="evidence" value="ECO:0007669"/>
    <property type="project" value="UniProtKB-KW"/>
</dbReference>
<dbReference type="InterPro" id="IPR001254">
    <property type="entry name" value="Trypsin_dom"/>
</dbReference>
<evidence type="ECO:0000313" key="8">
    <source>
        <dbReference type="EMBL" id="KAB1251800.1"/>
    </source>
</evidence>
<evidence type="ECO:0000256" key="5">
    <source>
        <dbReference type="ARBA" id="ARBA00023157"/>
    </source>
</evidence>
<organism evidence="8 9">
    <name type="scientific">Camelus dromedarius</name>
    <name type="common">Dromedary</name>
    <name type="synonym">Arabian camel</name>
    <dbReference type="NCBI Taxonomy" id="9838"/>
    <lineage>
        <taxon>Eukaryota</taxon>
        <taxon>Metazoa</taxon>
        <taxon>Chordata</taxon>
        <taxon>Craniata</taxon>
        <taxon>Vertebrata</taxon>
        <taxon>Euteleostomi</taxon>
        <taxon>Mammalia</taxon>
        <taxon>Eutheria</taxon>
        <taxon>Laurasiatheria</taxon>
        <taxon>Artiodactyla</taxon>
        <taxon>Tylopoda</taxon>
        <taxon>Camelidae</taxon>
        <taxon>Camelus</taxon>
    </lineage>
</organism>
<dbReference type="Proteomes" id="UP000299084">
    <property type="component" value="Unassembled WGS sequence"/>
</dbReference>
<keyword evidence="2" id="KW-0732">Signal</keyword>
<proteinExistence type="predicted"/>
<dbReference type="PROSITE" id="PS50240">
    <property type="entry name" value="TRYPSIN_DOM"/>
    <property type="match status" value="1"/>
</dbReference>
<dbReference type="InterPro" id="IPR001314">
    <property type="entry name" value="Peptidase_S1A"/>
</dbReference>
<keyword evidence="4" id="KW-0720">Serine protease</keyword>
<dbReference type="InterPro" id="IPR009003">
    <property type="entry name" value="Peptidase_S1_PA"/>
</dbReference>
<dbReference type="PROSITE" id="PS00134">
    <property type="entry name" value="TRYPSIN_HIS"/>
    <property type="match status" value="1"/>
</dbReference>
<dbReference type="Pfam" id="PF00089">
    <property type="entry name" value="Trypsin"/>
    <property type="match status" value="2"/>
</dbReference>
<dbReference type="PANTHER" id="PTHR24253">
    <property type="entry name" value="TRANSMEMBRANE PROTEASE SERINE"/>
    <property type="match status" value="1"/>
</dbReference>
<accession>A0A5N4BYV0</accession>
<dbReference type="PRINTS" id="PR00722">
    <property type="entry name" value="CHYMOTRYPSIN"/>
</dbReference>
<reference evidence="8 9" key="1">
    <citation type="journal article" date="2019" name="Mol. Ecol. Resour.">
        <title>Improving Illumina assemblies with Hi-C and long reads: an example with the North African dromedary.</title>
        <authorList>
            <person name="Elbers J.P."/>
            <person name="Rogers M.F."/>
            <person name="Perelman P.L."/>
            <person name="Proskuryakova A.A."/>
            <person name="Serdyukova N.A."/>
            <person name="Johnson W.E."/>
            <person name="Horin P."/>
            <person name="Corander J."/>
            <person name="Murphy D."/>
            <person name="Burger P.A."/>
        </authorList>
    </citation>
    <scope>NUCLEOTIDE SEQUENCE [LARGE SCALE GENOMIC DNA]</scope>
    <source>
        <strain evidence="8">Drom800</strain>
        <tissue evidence="8">Blood</tissue>
    </source>
</reference>
<dbReference type="InterPro" id="IPR043504">
    <property type="entry name" value="Peptidase_S1_PA_chymotrypsin"/>
</dbReference>
<evidence type="ECO:0000256" key="4">
    <source>
        <dbReference type="ARBA" id="ARBA00022825"/>
    </source>
</evidence>
<evidence type="ECO:0000313" key="9">
    <source>
        <dbReference type="Proteomes" id="UP000299084"/>
    </source>
</evidence>
<feature type="domain" description="Peptidase S1" evidence="7">
    <location>
        <begin position="11"/>
        <end position="282"/>
    </location>
</feature>
<dbReference type="SMART" id="SM00020">
    <property type="entry name" value="Tryp_SPc"/>
    <property type="match status" value="1"/>
</dbReference>
<dbReference type="Gene3D" id="2.40.10.10">
    <property type="entry name" value="Trypsin-like serine proteases"/>
    <property type="match status" value="3"/>
</dbReference>
<keyword evidence="1" id="KW-0645">Protease</keyword>
<protein>
    <submittedName>
        <fullName evidence="8">Mastin</fullName>
    </submittedName>
</protein>
<keyword evidence="6" id="KW-0325">Glycoprotein</keyword>
<name>A0A5N4BYV0_CAMDR</name>
<gene>
    <name evidence="8" type="primary">Mastin</name>
    <name evidence="8" type="ORF">Cadr_000030869</name>
</gene>
<dbReference type="InterPro" id="IPR018114">
    <property type="entry name" value="TRYPSIN_HIS"/>
</dbReference>
<dbReference type="AlphaFoldDB" id="A0A5N4BYV0"/>
<evidence type="ECO:0000256" key="1">
    <source>
        <dbReference type="ARBA" id="ARBA00022670"/>
    </source>
</evidence>
<evidence type="ECO:0000256" key="6">
    <source>
        <dbReference type="ARBA" id="ARBA00023180"/>
    </source>
</evidence>
<comment type="caution">
    <text evidence="8">The sequence shown here is derived from an EMBL/GenBank/DDBJ whole genome shotgun (WGS) entry which is preliminary data.</text>
</comment>
<evidence type="ECO:0000256" key="3">
    <source>
        <dbReference type="ARBA" id="ARBA00022801"/>
    </source>
</evidence>
<sequence length="287" mass="31867">MLWLLFLPLPCLGGSVTPTPGPSPGHELVGIIGGCDVSQEWVLTAAHCIRPDNLLPRDLRVQVGQMKLYDHDQLTEVTLIIQHPKFVSSQGGADIALLRLKAPVTLSHHINVVSLPPASLRVPKGKMCWVTGWGDITYNCRHVEPRLWPMEPCVLEMDGHLDVQRSCGQIRAVEDVGKLMSLPLPYHLQEVEVPIVGHKVCNKHYQTFEDGNNPIKDDMLCAGSKGRDSCQYDSGGPQVCSWNCAWVQVGVMSWGYKCGLHNFPGVYTQAMSYVPWIRQYVPLSPRA</sequence>
<dbReference type="PANTHER" id="PTHR24253:SF144">
    <property type="entry name" value="CHYMOTRYPSIN-LIKE PROTEASE CTRL-1-RELATED"/>
    <property type="match status" value="1"/>
</dbReference>
<keyword evidence="3" id="KW-0378">Hydrolase</keyword>
<dbReference type="GO" id="GO:0004252">
    <property type="term" value="F:serine-type endopeptidase activity"/>
    <property type="evidence" value="ECO:0007669"/>
    <property type="project" value="InterPro"/>
</dbReference>
<evidence type="ECO:0000259" key="7">
    <source>
        <dbReference type="PROSITE" id="PS50240"/>
    </source>
</evidence>
<dbReference type="SUPFAM" id="SSF50494">
    <property type="entry name" value="Trypsin-like serine proteases"/>
    <property type="match status" value="1"/>
</dbReference>
<keyword evidence="5" id="KW-1015">Disulfide bond</keyword>